<evidence type="ECO:0000256" key="3">
    <source>
        <dbReference type="ARBA" id="ARBA00022801"/>
    </source>
</evidence>
<dbReference type="Pfam" id="PF01195">
    <property type="entry name" value="Pept_tRNA_hydro"/>
    <property type="match status" value="1"/>
</dbReference>
<keyword evidence="11" id="KW-1185">Reference proteome</keyword>
<dbReference type="SUPFAM" id="SSF53178">
    <property type="entry name" value="Peptidyl-tRNA hydrolase-like"/>
    <property type="match status" value="1"/>
</dbReference>
<evidence type="ECO:0000256" key="5">
    <source>
        <dbReference type="ARBA" id="ARBA00038063"/>
    </source>
</evidence>
<dbReference type="InterPro" id="IPR001328">
    <property type="entry name" value="Pept_tRNA_hydro"/>
</dbReference>
<dbReference type="EC" id="3.1.1.29" evidence="1 7"/>
<gene>
    <name evidence="7" type="primary">pth</name>
    <name evidence="10" type="ORF">JQM67_06915</name>
</gene>
<reference evidence="10 11" key="1">
    <citation type="submission" date="2020-12" db="EMBL/GenBank/DDBJ databases">
        <title>Whole genome sequences of gut porcine anaerobes.</title>
        <authorList>
            <person name="Kubasova T."/>
            <person name="Jahodarova E."/>
            <person name="Rychlik I."/>
        </authorList>
    </citation>
    <scope>NUCLEOTIDE SEQUENCE [LARGE SCALE GENOMIC DNA]</scope>
    <source>
        <strain evidence="10 11">An867</strain>
    </source>
</reference>
<feature type="active site" description="Proton acceptor" evidence="7">
    <location>
        <position position="33"/>
    </location>
</feature>
<comment type="catalytic activity">
    <reaction evidence="7 8">
        <text>an N-acyl-L-alpha-aminoacyl-tRNA + H2O = an N-acyl-L-amino acid + a tRNA + H(+)</text>
        <dbReference type="Rhea" id="RHEA:54448"/>
        <dbReference type="Rhea" id="RHEA-COMP:10123"/>
        <dbReference type="Rhea" id="RHEA-COMP:13883"/>
        <dbReference type="ChEBI" id="CHEBI:15377"/>
        <dbReference type="ChEBI" id="CHEBI:15378"/>
        <dbReference type="ChEBI" id="CHEBI:59874"/>
        <dbReference type="ChEBI" id="CHEBI:78442"/>
        <dbReference type="ChEBI" id="CHEBI:138191"/>
        <dbReference type="EC" id="3.1.1.29"/>
    </reaction>
</comment>
<dbReference type="InterPro" id="IPR036416">
    <property type="entry name" value="Pept_tRNA_hydro_sf"/>
</dbReference>
<feature type="binding site" evidence="7">
    <location>
        <position position="126"/>
    </location>
    <ligand>
        <name>tRNA</name>
        <dbReference type="ChEBI" id="CHEBI:17843"/>
    </ligand>
</feature>
<comment type="function">
    <text evidence="7">Catalyzes the release of premature peptidyl moieties from peptidyl-tRNA molecules trapped in stalled 50S ribosomal subunits, and thus maintains levels of free tRNAs and 50S ribosomes.</text>
</comment>
<name>A0ABS9CMD5_9FIRM</name>
<dbReference type="Gene3D" id="3.40.50.1470">
    <property type="entry name" value="Peptidyl-tRNA hydrolase"/>
    <property type="match status" value="1"/>
</dbReference>
<organism evidence="10 11">
    <name type="scientific">Anaeromassilibacillus senegalensis</name>
    <dbReference type="NCBI Taxonomy" id="1673717"/>
    <lineage>
        <taxon>Bacteria</taxon>
        <taxon>Bacillati</taxon>
        <taxon>Bacillota</taxon>
        <taxon>Clostridia</taxon>
        <taxon>Eubacteriales</taxon>
        <taxon>Acutalibacteraceae</taxon>
        <taxon>Anaeromassilibacillus</taxon>
    </lineage>
</organism>
<keyword evidence="4 7" id="KW-0694">RNA-binding</keyword>
<evidence type="ECO:0000256" key="6">
    <source>
        <dbReference type="ARBA" id="ARBA00050038"/>
    </source>
</evidence>
<protein>
    <recommendedName>
        <fullName evidence="6 7">Peptidyl-tRNA hydrolase</fullName>
        <shortName evidence="7">Pth</shortName>
        <ecNumber evidence="1 7">3.1.1.29</ecNumber>
    </recommendedName>
</protein>
<feature type="site" description="Discriminates between blocked and unblocked aminoacyl-tRNA" evidence="7">
    <location>
        <position position="23"/>
    </location>
</feature>
<dbReference type="PANTHER" id="PTHR17224">
    <property type="entry name" value="PEPTIDYL-TRNA HYDROLASE"/>
    <property type="match status" value="1"/>
</dbReference>
<feature type="binding site" evidence="7">
    <location>
        <position position="28"/>
    </location>
    <ligand>
        <name>tRNA</name>
        <dbReference type="ChEBI" id="CHEBI:17843"/>
    </ligand>
</feature>
<dbReference type="HAMAP" id="MF_00083">
    <property type="entry name" value="Pept_tRNA_hydro_bact"/>
    <property type="match status" value="1"/>
</dbReference>
<proteinExistence type="inferred from homology"/>
<keyword evidence="7" id="KW-0963">Cytoplasm</keyword>
<accession>A0ABS9CMD5</accession>
<keyword evidence="3 7" id="KW-0378">Hydrolase</keyword>
<dbReference type="RefSeq" id="WP_235323386.1">
    <property type="nucleotide sequence ID" value="NZ_JAFBIT010000002.1"/>
</dbReference>
<dbReference type="NCBIfam" id="TIGR00447">
    <property type="entry name" value="pth"/>
    <property type="match status" value="1"/>
</dbReference>
<evidence type="ECO:0000256" key="9">
    <source>
        <dbReference type="RuleBase" id="RU004320"/>
    </source>
</evidence>
<evidence type="ECO:0000313" key="10">
    <source>
        <dbReference type="EMBL" id="MCF2652327.1"/>
    </source>
</evidence>
<dbReference type="InterPro" id="IPR018171">
    <property type="entry name" value="Pept_tRNA_hydro_CS"/>
</dbReference>
<evidence type="ECO:0000313" key="11">
    <source>
        <dbReference type="Proteomes" id="UP001299220"/>
    </source>
</evidence>
<evidence type="ECO:0000256" key="2">
    <source>
        <dbReference type="ARBA" id="ARBA00022555"/>
    </source>
</evidence>
<dbReference type="PROSITE" id="PS01195">
    <property type="entry name" value="PEPT_TRNA_HYDROL_1"/>
    <property type="match status" value="1"/>
</dbReference>
<dbReference type="PANTHER" id="PTHR17224:SF1">
    <property type="entry name" value="PEPTIDYL-TRNA HYDROLASE"/>
    <property type="match status" value="1"/>
</dbReference>
<keyword evidence="2 7" id="KW-0820">tRNA-binding</keyword>
<evidence type="ECO:0000256" key="8">
    <source>
        <dbReference type="RuleBase" id="RU000673"/>
    </source>
</evidence>
<evidence type="ECO:0000256" key="4">
    <source>
        <dbReference type="ARBA" id="ARBA00022884"/>
    </source>
</evidence>
<dbReference type="Proteomes" id="UP001299220">
    <property type="component" value="Unassembled WGS sequence"/>
</dbReference>
<sequence length="200" mass="22049">MLKLFSKNEVPSGADWLIVGLGNPGPKYDGTRHNTGFLMIDALAEHFNCEVRRVKFKGLYGKCKIAGQDVVLLKPSTFMNLSGQSVTDAMNFFHLPPERVLLLFDDISLDVGKTRIRLKGSDGGHNGVKNIIYLSGSDRFPRMKIGIGHKPEGWDLADWVLSRFSKDEMKLLAGIAENVIAAAELILGGQADKAMNRFNS</sequence>
<evidence type="ECO:0000256" key="7">
    <source>
        <dbReference type="HAMAP-Rule" id="MF_00083"/>
    </source>
</evidence>
<feature type="binding site" evidence="7">
    <location>
        <position position="78"/>
    </location>
    <ligand>
        <name>tRNA</name>
        <dbReference type="ChEBI" id="CHEBI:17843"/>
    </ligand>
</feature>
<comment type="caution">
    <text evidence="10">The sequence shown here is derived from an EMBL/GenBank/DDBJ whole genome shotgun (WGS) entry which is preliminary data.</text>
</comment>
<comment type="subunit">
    <text evidence="7">Monomer.</text>
</comment>
<comment type="similarity">
    <text evidence="5 7 9">Belongs to the PTH family.</text>
</comment>
<feature type="binding site" evidence="7">
    <location>
        <position position="80"/>
    </location>
    <ligand>
        <name>tRNA</name>
        <dbReference type="ChEBI" id="CHEBI:17843"/>
    </ligand>
</feature>
<comment type="subcellular location">
    <subcellularLocation>
        <location evidence="7">Cytoplasm</location>
    </subcellularLocation>
</comment>
<dbReference type="GO" id="GO:0004045">
    <property type="term" value="F:peptidyl-tRNA hydrolase activity"/>
    <property type="evidence" value="ECO:0007669"/>
    <property type="project" value="UniProtKB-EC"/>
</dbReference>
<dbReference type="CDD" id="cd00462">
    <property type="entry name" value="PTH"/>
    <property type="match status" value="1"/>
</dbReference>
<comment type="function">
    <text evidence="7">Hydrolyzes ribosome-free peptidyl-tRNAs (with 1 or more amino acids incorporated), which drop off the ribosome during protein synthesis, or as a result of ribosome stalling.</text>
</comment>
<evidence type="ECO:0000256" key="1">
    <source>
        <dbReference type="ARBA" id="ARBA00013260"/>
    </source>
</evidence>
<dbReference type="PROSITE" id="PS01196">
    <property type="entry name" value="PEPT_TRNA_HYDROL_2"/>
    <property type="match status" value="1"/>
</dbReference>
<dbReference type="EMBL" id="JAFBIT010000002">
    <property type="protein sequence ID" value="MCF2652327.1"/>
    <property type="molecule type" value="Genomic_DNA"/>
</dbReference>
<feature type="site" description="Stabilizes the basic form of H active site to accept a proton" evidence="7">
    <location>
        <position position="105"/>
    </location>
</feature>